<dbReference type="KEGG" id="paby:Ga0080574_TMP98"/>
<dbReference type="Gene3D" id="2.30.110.10">
    <property type="entry name" value="Electron Transport, Fmn-binding Protein, Chain A"/>
    <property type="match status" value="1"/>
</dbReference>
<dbReference type="SUPFAM" id="SSF50475">
    <property type="entry name" value="FMN-binding split barrel"/>
    <property type="match status" value="1"/>
</dbReference>
<gene>
    <name evidence="5" type="ORF">Ga0080574_TMP98</name>
</gene>
<dbReference type="PANTHER" id="PTHR43567:SF1">
    <property type="entry name" value="FLAVOREDOXIN"/>
    <property type="match status" value="1"/>
</dbReference>
<protein>
    <submittedName>
        <fullName evidence="5">Regulatory helix-turn-helix protein, lysR family</fullName>
    </submittedName>
</protein>
<dbReference type="OrthoDB" id="9792436at2"/>
<evidence type="ECO:0000259" key="4">
    <source>
        <dbReference type="SMART" id="SM00903"/>
    </source>
</evidence>
<dbReference type="EMBL" id="CP015089">
    <property type="protein sequence ID" value="APZ50432.1"/>
    <property type="molecule type" value="Genomic_DNA"/>
</dbReference>
<evidence type="ECO:0000256" key="3">
    <source>
        <dbReference type="ARBA" id="ARBA00038054"/>
    </source>
</evidence>
<name>A0A1P8UM12_9RHOB</name>
<evidence type="ECO:0000256" key="2">
    <source>
        <dbReference type="ARBA" id="ARBA00022630"/>
    </source>
</evidence>
<evidence type="ECO:0000313" key="5">
    <source>
        <dbReference type="EMBL" id="APZ50432.1"/>
    </source>
</evidence>
<comment type="cofactor">
    <cofactor evidence="1">
        <name>FMN</name>
        <dbReference type="ChEBI" id="CHEBI:58210"/>
    </cofactor>
</comment>
<geneLocation type="plasmid" evidence="6">
    <name>ppaby5</name>
</geneLocation>
<dbReference type="Pfam" id="PF01613">
    <property type="entry name" value="Flavin_Reduct"/>
    <property type="match status" value="1"/>
</dbReference>
<sequence>MEPLPLSRAFTLIEPGPVVLVTTHDGTRPNIMTITWTMVRGFGASFALTTGPWNHSWDALVETGECVLSIPTADMLDTVVGIGTCSGADTDKFARFGLTPLPAQHVRAPLIGECLGNIECRVEEIADRLSLVLLQGVAAHIDTDREETRLLHAVGDGTFTADGDRFDRSEAMRDKLPGGL</sequence>
<dbReference type="PANTHER" id="PTHR43567">
    <property type="entry name" value="FLAVOREDOXIN-RELATED-RELATED"/>
    <property type="match status" value="1"/>
</dbReference>
<dbReference type="Proteomes" id="UP000187059">
    <property type="component" value="Plasmid pPABY5"/>
</dbReference>
<comment type="similarity">
    <text evidence="3">Belongs to the flavoredoxin family.</text>
</comment>
<accession>A0A1P8UM12</accession>
<dbReference type="InterPro" id="IPR002563">
    <property type="entry name" value="Flavin_Rdtase-like_dom"/>
</dbReference>
<keyword evidence="6" id="KW-1185">Reference proteome</keyword>
<dbReference type="AlphaFoldDB" id="A0A1P8UM12"/>
<keyword evidence="5" id="KW-0614">Plasmid</keyword>
<keyword evidence="2" id="KW-0285">Flavoprotein</keyword>
<evidence type="ECO:0000313" key="6">
    <source>
        <dbReference type="Proteomes" id="UP000187059"/>
    </source>
</evidence>
<dbReference type="InterPro" id="IPR052174">
    <property type="entry name" value="Flavoredoxin"/>
</dbReference>
<dbReference type="SMART" id="SM00903">
    <property type="entry name" value="Flavin_Reduct"/>
    <property type="match status" value="1"/>
</dbReference>
<dbReference type="GO" id="GO:0016646">
    <property type="term" value="F:oxidoreductase activity, acting on the CH-NH group of donors, NAD or NADP as acceptor"/>
    <property type="evidence" value="ECO:0007669"/>
    <property type="project" value="UniProtKB-ARBA"/>
</dbReference>
<dbReference type="RefSeq" id="WP_076694075.1">
    <property type="nucleotide sequence ID" value="NZ_CP015089.1"/>
</dbReference>
<dbReference type="InterPro" id="IPR012349">
    <property type="entry name" value="Split_barrel_FMN-bd"/>
</dbReference>
<feature type="domain" description="Flavin reductase like" evidence="4">
    <location>
        <begin position="12"/>
        <end position="159"/>
    </location>
</feature>
<proteinExistence type="inferred from homology"/>
<organism evidence="5 6">
    <name type="scientific">Salipiger abyssi</name>
    <dbReference type="NCBI Taxonomy" id="1250539"/>
    <lineage>
        <taxon>Bacteria</taxon>
        <taxon>Pseudomonadati</taxon>
        <taxon>Pseudomonadota</taxon>
        <taxon>Alphaproteobacteria</taxon>
        <taxon>Rhodobacterales</taxon>
        <taxon>Roseobacteraceae</taxon>
        <taxon>Salipiger</taxon>
    </lineage>
</organism>
<evidence type="ECO:0000256" key="1">
    <source>
        <dbReference type="ARBA" id="ARBA00001917"/>
    </source>
</evidence>
<dbReference type="GO" id="GO:0010181">
    <property type="term" value="F:FMN binding"/>
    <property type="evidence" value="ECO:0007669"/>
    <property type="project" value="InterPro"/>
</dbReference>
<reference evidence="5 6" key="1">
    <citation type="submission" date="2016-04" db="EMBL/GenBank/DDBJ databases">
        <title>Deep-sea bacteria in the southern Pacific.</title>
        <authorList>
            <person name="Tang K."/>
        </authorList>
    </citation>
    <scope>NUCLEOTIDE SEQUENCE [LARGE SCALE GENOMIC DNA]</scope>
    <source>
        <strain evidence="5 6">JLT2014</strain>
        <plasmid evidence="6">ppaby5</plasmid>
    </source>
</reference>